<evidence type="ECO:0000313" key="3">
    <source>
        <dbReference type="Proteomes" id="UP001222325"/>
    </source>
</evidence>
<dbReference type="Proteomes" id="UP001222325">
    <property type="component" value="Unassembled WGS sequence"/>
</dbReference>
<sequence length="319" mass="35383">MPNINTSVFLPPPSYPNNVNKLDPTDVCSPRSLASVRNIVALWKERRVVRQQVFVVVLGQWRQIPPSQACTPPSLPFAQSHGRLPTPRIIPPVFYLAYFGLRADRACWRLSTAPRVVAATYTVPPAERPLRLSWCLTFETRPNALALRDQSASTETDTQLRCEPRTLAAEQVPYVRRTRNGTSKMPQRWSHATQMDAPPPSVDPDLGANTTWAPGNSRAALRQYARTRRVPGEITAQASSRGRGARVRPHGCAQRRLGQLVEQASHAGTAAGRARTSRMRAVWTRAARAGFILESIGPSRRTRASLPRRPSAAAVYPYT</sequence>
<evidence type="ECO:0000313" key="2">
    <source>
        <dbReference type="EMBL" id="KAJ7085474.1"/>
    </source>
</evidence>
<name>A0AAD6U076_9AGAR</name>
<organism evidence="2 3">
    <name type="scientific">Mycena belliarum</name>
    <dbReference type="NCBI Taxonomy" id="1033014"/>
    <lineage>
        <taxon>Eukaryota</taxon>
        <taxon>Fungi</taxon>
        <taxon>Dikarya</taxon>
        <taxon>Basidiomycota</taxon>
        <taxon>Agaricomycotina</taxon>
        <taxon>Agaricomycetes</taxon>
        <taxon>Agaricomycetidae</taxon>
        <taxon>Agaricales</taxon>
        <taxon>Marasmiineae</taxon>
        <taxon>Mycenaceae</taxon>
        <taxon>Mycena</taxon>
    </lineage>
</organism>
<protein>
    <submittedName>
        <fullName evidence="2">Uncharacterized protein</fullName>
    </submittedName>
</protein>
<dbReference type="AlphaFoldDB" id="A0AAD6U076"/>
<accession>A0AAD6U076</accession>
<feature type="region of interest" description="Disordered" evidence="1">
    <location>
        <begin position="300"/>
        <end position="319"/>
    </location>
</feature>
<proteinExistence type="predicted"/>
<reference evidence="2" key="1">
    <citation type="submission" date="2023-03" db="EMBL/GenBank/DDBJ databases">
        <title>Massive genome expansion in bonnet fungi (Mycena s.s.) driven by repeated elements and novel gene families across ecological guilds.</title>
        <authorList>
            <consortium name="Lawrence Berkeley National Laboratory"/>
            <person name="Harder C.B."/>
            <person name="Miyauchi S."/>
            <person name="Viragh M."/>
            <person name="Kuo A."/>
            <person name="Thoen E."/>
            <person name="Andreopoulos B."/>
            <person name="Lu D."/>
            <person name="Skrede I."/>
            <person name="Drula E."/>
            <person name="Henrissat B."/>
            <person name="Morin E."/>
            <person name="Kohler A."/>
            <person name="Barry K."/>
            <person name="LaButti K."/>
            <person name="Morin E."/>
            <person name="Salamov A."/>
            <person name="Lipzen A."/>
            <person name="Mereny Z."/>
            <person name="Hegedus B."/>
            <person name="Baldrian P."/>
            <person name="Stursova M."/>
            <person name="Weitz H."/>
            <person name="Taylor A."/>
            <person name="Grigoriev I.V."/>
            <person name="Nagy L.G."/>
            <person name="Martin F."/>
            <person name="Kauserud H."/>
        </authorList>
    </citation>
    <scope>NUCLEOTIDE SEQUENCE</scope>
    <source>
        <strain evidence="2">CBHHK173m</strain>
    </source>
</reference>
<evidence type="ECO:0000256" key="1">
    <source>
        <dbReference type="SAM" id="MobiDB-lite"/>
    </source>
</evidence>
<feature type="compositionally biased region" description="Low complexity" evidence="1">
    <location>
        <begin position="304"/>
        <end position="319"/>
    </location>
</feature>
<gene>
    <name evidence="2" type="ORF">B0H15DRAFT_988468</name>
</gene>
<comment type="caution">
    <text evidence="2">The sequence shown here is derived from an EMBL/GenBank/DDBJ whole genome shotgun (WGS) entry which is preliminary data.</text>
</comment>
<keyword evidence="3" id="KW-1185">Reference proteome</keyword>
<dbReference type="EMBL" id="JARJCN010000034">
    <property type="protein sequence ID" value="KAJ7085474.1"/>
    <property type="molecule type" value="Genomic_DNA"/>
</dbReference>